<evidence type="ECO:0000313" key="13">
    <source>
        <dbReference type="Proteomes" id="UP000243426"/>
    </source>
</evidence>
<dbReference type="InterPro" id="IPR016181">
    <property type="entry name" value="Acyl_CoA_acyltransferase"/>
</dbReference>
<dbReference type="EMBL" id="LT629748">
    <property type="protein sequence ID" value="SDS57763.1"/>
    <property type="molecule type" value="Genomic_DNA"/>
</dbReference>
<keyword evidence="3 12" id="KW-0808">Transferase</keyword>
<keyword evidence="4" id="KW-0443">Lipid metabolism</keyword>
<dbReference type="SUPFAM" id="SSF55729">
    <property type="entry name" value="Acyl-CoA N-acyltransferases (Nat)"/>
    <property type="match status" value="1"/>
</dbReference>
<evidence type="ECO:0000256" key="2">
    <source>
        <dbReference type="ARBA" id="ARBA00022516"/>
    </source>
</evidence>
<keyword evidence="11" id="KW-0472">Membrane</keyword>
<dbReference type="Proteomes" id="UP000243426">
    <property type="component" value="Chromosome I"/>
</dbReference>
<comment type="similarity">
    <text evidence="6">Belongs to the acetyltransferase family. OlsB subfamily.</text>
</comment>
<evidence type="ECO:0000256" key="4">
    <source>
        <dbReference type="ARBA" id="ARBA00023098"/>
    </source>
</evidence>
<evidence type="ECO:0000256" key="5">
    <source>
        <dbReference type="ARBA" id="ARBA00023315"/>
    </source>
</evidence>
<feature type="transmembrane region" description="Helical" evidence="11">
    <location>
        <begin position="164"/>
        <end position="184"/>
    </location>
</feature>
<protein>
    <recommendedName>
        <fullName evidence="8">L-ornithine N(alpha)-acyltransferase</fullName>
        <ecNumber evidence="7">2.3.2.30</ecNumber>
    </recommendedName>
</protein>
<keyword evidence="11" id="KW-0812">Transmembrane</keyword>
<accession>A0A1H1TC38</accession>
<keyword evidence="11" id="KW-1133">Transmembrane helix</keyword>
<comment type="catalytic activity">
    <reaction evidence="10">
        <text>a (3R)-hydroxyacyl-[ACP] + L-ornithine = a lyso-ornithine lipid + holo-[ACP] + H(+)</text>
        <dbReference type="Rhea" id="RHEA:20633"/>
        <dbReference type="Rhea" id="RHEA-COMP:9685"/>
        <dbReference type="Rhea" id="RHEA-COMP:9945"/>
        <dbReference type="ChEBI" id="CHEBI:15378"/>
        <dbReference type="ChEBI" id="CHEBI:46911"/>
        <dbReference type="ChEBI" id="CHEBI:64479"/>
        <dbReference type="ChEBI" id="CHEBI:78827"/>
        <dbReference type="ChEBI" id="CHEBI:138482"/>
        <dbReference type="EC" id="2.3.2.30"/>
    </reaction>
    <physiologicalReaction direction="left-to-right" evidence="10">
        <dbReference type="Rhea" id="RHEA:20634"/>
    </physiologicalReaction>
</comment>
<keyword evidence="2" id="KW-0444">Lipid biosynthesis</keyword>
<comment type="pathway">
    <text evidence="1">Lipid metabolism.</text>
</comment>
<evidence type="ECO:0000256" key="9">
    <source>
        <dbReference type="ARBA" id="ARBA00045724"/>
    </source>
</evidence>
<evidence type="ECO:0000256" key="7">
    <source>
        <dbReference type="ARBA" id="ARBA00039058"/>
    </source>
</evidence>
<organism evidence="12 13">
    <name type="scientific">Halopseudomonas litoralis</name>
    <dbReference type="NCBI Taxonomy" id="797277"/>
    <lineage>
        <taxon>Bacteria</taxon>
        <taxon>Pseudomonadati</taxon>
        <taxon>Pseudomonadota</taxon>
        <taxon>Gammaproteobacteria</taxon>
        <taxon>Pseudomonadales</taxon>
        <taxon>Pseudomonadaceae</taxon>
        <taxon>Halopseudomonas</taxon>
    </lineage>
</organism>
<evidence type="ECO:0000256" key="11">
    <source>
        <dbReference type="SAM" id="Phobius"/>
    </source>
</evidence>
<dbReference type="PANTHER" id="PTHR37323:SF1">
    <property type="entry name" value="L-ORNITHINE N(ALPHA)-ACYLTRANSFERASE"/>
    <property type="match status" value="1"/>
</dbReference>
<keyword evidence="5" id="KW-0012">Acyltransferase</keyword>
<sequence>MKAKRGQVHFPPKNDGKLNEQRFPNTLACINQTPLSSKQHQIFIQLQQAVSSKGFAHGRCAGGNLMTQVAQMRQAAPAIPPSPLIELTTCPDALAGAQALRYWVFAEECGARLSTPVDGLDIDEFDTHCEHLLVRDRLTGNVVATTRLLDSEGSKRTGSFYSGVYFFLTLSIALPPIAGLTGVMSHRNYDNLTR</sequence>
<dbReference type="GO" id="GO:0043810">
    <property type="term" value="F:ornithine-acyl [acyl carrier protein] N-acyltransferase activity"/>
    <property type="evidence" value="ECO:0007669"/>
    <property type="project" value="UniProtKB-EC"/>
</dbReference>
<evidence type="ECO:0000256" key="3">
    <source>
        <dbReference type="ARBA" id="ARBA00022679"/>
    </source>
</evidence>
<keyword evidence="13" id="KW-1185">Reference proteome</keyword>
<dbReference type="Gene3D" id="3.40.630.30">
    <property type="match status" value="1"/>
</dbReference>
<evidence type="ECO:0000313" key="12">
    <source>
        <dbReference type="EMBL" id="SDS57763.1"/>
    </source>
</evidence>
<dbReference type="InterPro" id="IPR052351">
    <property type="entry name" value="Ornithine_N-alpha-AT"/>
</dbReference>
<dbReference type="PANTHER" id="PTHR37323">
    <property type="entry name" value="GCN5-RELATED N-ACETYLTRANSFERASE"/>
    <property type="match status" value="1"/>
</dbReference>
<evidence type="ECO:0000256" key="10">
    <source>
        <dbReference type="ARBA" id="ARBA00047785"/>
    </source>
</evidence>
<gene>
    <name evidence="12" type="ORF">SAMN05216198_2265</name>
</gene>
<dbReference type="AlphaFoldDB" id="A0A1H1TC38"/>
<dbReference type="EC" id="2.3.2.30" evidence="7"/>
<evidence type="ECO:0000256" key="1">
    <source>
        <dbReference type="ARBA" id="ARBA00005189"/>
    </source>
</evidence>
<dbReference type="GO" id="GO:0006629">
    <property type="term" value="P:lipid metabolic process"/>
    <property type="evidence" value="ECO:0007669"/>
    <property type="project" value="UniProtKB-KW"/>
</dbReference>
<evidence type="ECO:0000256" key="8">
    <source>
        <dbReference type="ARBA" id="ARBA00039866"/>
    </source>
</evidence>
<comment type="function">
    <text evidence="9">Catalyzes the first step in the biosynthesis of ornithine lipids, which are phosphorus-free membrane lipids. Catalyzes the 3-hydroxyacyl-acyl carrier protein-dependent acylation of ornithine to form lyso-ornithine lipid (LOL).</text>
</comment>
<evidence type="ECO:0000256" key="6">
    <source>
        <dbReference type="ARBA" id="ARBA00038095"/>
    </source>
</evidence>
<reference evidence="13" key="1">
    <citation type="submission" date="2016-10" db="EMBL/GenBank/DDBJ databases">
        <authorList>
            <person name="Varghese N."/>
            <person name="Submissions S."/>
        </authorList>
    </citation>
    <scope>NUCLEOTIDE SEQUENCE [LARGE SCALE GENOMIC DNA]</scope>
    <source>
        <strain evidence="13">2SM5</strain>
    </source>
</reference>
<dbReference type="Pfam" id="PF13444">
    <property type="entry name" value="Acetyltransf_5"/>
    <property type="match status" value="1"/>
</dbReference>
<dbReference type="STRING" id="797277.SAMN05216198_2265"/>
<name>A0A1H1TC38_9GAMM</name>
<proteinExistence type="inferred from homology"/>